<accession>A0ABW7P8E2</accession>
<gene>
    <name evidence="1" type="ORF">WDV06_05005</name>
</gene>
<keyword evidence="2" id="KW-1185">Reference proteome</keyword>
<reference evidence="1 2" key="1">
    <citation type="submission" date="2024-03" db="EMBL/GenBank/DDBJ databases">
        <title>Whole genome sequencing of Streptomyces racemochromogenes, to identify antimicrobial biosynthetic gene clusters.</title>
        <authorList>
            <person name="Suryawanshi P."/>
            <person name="Krishnaraj P.U."/>
            <person name="Arun Y.P."/>
            <person name="Suryawanshi M.P."/>
            <person name="Rakshit O."/>
        </authorList>
    </citation>
    <scope>NUCLEOTIDE SEQUENCE [LARGE SCALE GENOMIC DNA]</scope>
    <source>
        <strain evidence="1 2">AUDT626</strain>
    </source>
</reference>
<evidence type="ECO:0000313" key="1">
    <source>
        <dbReference type="EMBL" id="MFH7594450.1"/>
    </source>
</evidence>
<organism evidence="1 2">
    <name type="scientific">Streptomyces racemochromogenes</name>
    <dbReference type="NCBI Taxonomy" id="67353"/>
    <lineage>
        <taxon>Bacteria</taxon>
        <taxon>Bacillati</taxon>
        <taxon>Actinomycetota</taxon>
        <taxon>Actinomycetes</taxon>
        <taxon>Kitasatosporales</taxon>
        <taxon>Streptomycetaceae</taxon>
        <taxon>Streptomyces</taxon>
    </lineage>
</organism>
<sequence length="552" mass="57538">MGILMVNATNLLPYEPSTDPNPLRVSSAEETEHGSININVGGGISAPAWCNKITVRVPLGSGAGHLTGNGADIRTGASTGWTASPPSVVGEFAVVTFAPARPVQFTGQIISLTLSNIEVNRAPGRVTIDIVESSSPTNGSFTDKSAAVEVDKFPAGFVFRNFAPEKIMVENGEAAVLRWEGSDAKYTMYWGDAPAGVPLDKERTWTTPVGLTTVTGFMLRAEVSEGGTTLTHTLTTAVTVRIPDLIVRNLTVQGPAVFSDSVSLSNTAKDLTVAGSVRGAGDNPLRVSQNAGLKVDAKAQVGGVFSVDGTSTFNNNVTVAGTQTTTLTVLGSMRGSGTDPLRVSQPAGLKVDAALSVAGAASLTGTTTLSGSTTLSGTTVLSGTTQLFQGAQIRFWNKGQAPGSGNKFTSTAQTDGILTCSVKQFDATSMEKNIGYKANLTLKVGARYHYCAAPMLRQVGGGSEYNITVPVRKGEQIEAWLTVDGSNWWSLVALALAWSAVGKRADLAAVSGEAPYVLDDSEEGMAEYLRLLAEDAARPVGEKPEEQEAATV</sequence>
<evidence type="ECO:0000313" key="2">
    <source>
        <dbReference type="Proteomes" id="UP001610631"/>
    </source>
</evidence>
<name>A0ABW7P8E2_9ACTN</name>
<dbReference type="RefSeq" id="WP_395508387.1">
    <property type="nucleotide sequence ID" value="NZ_JBBDHD010000008.1"/>
</dbReference>
<dbReference type="EMBL" id="JBBDHD010000008">
    <property type="protein sequence ID" value="MFH7594450.1"/>
    <property type="molecule type" value="Genomic_DNA"/>
</dbReference>
<proteinExistence type="predicted"/>
<dbReference type="Proteomes" id="UP001610631">
    <property type="component" value="Unassembled WGS sequence"/>
</dbReference>
<comment type="caution">
    <text evidence="1">The sequence shown here is derived from an EMBL/GenBank/DDBJ whole genome shotgun (WGS) entry which is preliminary data.</text>
</comment>
<protein>
    <submittedName>
        <fullName evidence="1">Uncharacterized protein</fullName>
    </submittedName>
</protein>